<keyword evidence="7" id="KW-1003">Cell membrane</keyword>
<keyword evidence="8 13" id="KW-0812">Transmembrane</keyword>
<dbReference type="Pfam" id="PF01554">
    <property type="entry name" value="MatE"/>
    <property type="match status" value="2"/>
</dbReference>
<proteinExistence type="inferred from homology"/>
<organism evidence="14 15">
    <name type="scientific">Tepidibacter formicigenes DSM 15518</name>
    <dbReference type="NCBI Taxonomy" id="1123349"/>
    <lineage>
        <taxon>Bacteria</taxon>
        <taxon>Bacillati</taxon>
        <taxon>Bacillota</taxon>
        <taxon>Clostridia</taxon>
        <taxon>Peptostreptococcales</taxon>
        <taxon>Peptostreptococcaceae</taxon>
        <taxon>Tepidibacter</taxon>
    </lineage>
</organism>
<keyword evidence="9 13" id="KW-1133">Transmembrane helix</keyword>
<name>A0A1M6JRS8_9FIRM</name>
<evidence type="ECO:0000256" key="13">
    <source>
        <dbReference type="SAM" id="Phobius"/>
    </source>
</evidence>
<feature type="transmembrane region" description="Helical" evidence="13">
    <location>
        <begin position="194"/>
        <end position="217"/>
    </location>
</feature>
<feature type="transmembrane region" description="Helical" evidence="13">
    <location>
        <begin position="92"/>
        <end position="114"/>
    </location>
</feature>
<evidence type="ECO:0000256" key="6">
    <source>
        <dbReference type="ARBA" id="ARBA00022449"/>
    </source>
</evidence>
<evidence type="ECO:0000256" key="10">
    <source>
        <dbReference type="ARBA" id="ARBA00023065"/>
    </source>
</evidence>
<dbReference type="OrthoDB" id="9780160at2"/>
<sequence length="454" mass="50135">MINSIFKDNKFYKNMLLLAIPIALQNLITSSLNMIDTVMIGKLGENQIASVGIANQVFFLYVIIIFGINSGASMFISQFWGKKDIDNIRKTLSISIMSGLILSLIFLTLVLFGSDIIINIFTKDKEVVDFARRYLKIVCISYPITAISFAYGFSSRSINRAMLPMIVSAICIFINASLNYVLIFGKFGFSQMGVAGAALATLISRTIEMAIILAYVYKKDHPLKISIDDFKSVSINFIKTVLKKSAPVILNDAFWALGMVMYSIAYAKVGTRAIAATQISNTIQNFFMVVSMGLANACAVMLGNEIGANNEDTAVEYSKKFSILGFAVGGLVGLILYLLIPLILSMFNISTDLYKDVVKILTVLSVFMSLKTYNVILIVGILRSGGDNKFSLYLEMGSVWLIGVPLAFLGAFLKYPIYVIVFLVYCEEIVKGIIGFFRVASKKWVNNIVAQILK</sequence>
<reference evidence="15" key="1">
    <citation type="submission" date="2016-11" db="EMBL/GenBank/DDBJ databases">
        <authorList>
            <person name="Varghese N."/>
            <person name="Submissions S."/>
        </authorList>
    </citation>
    <scope>NUCLEOTIDE SEQUENCE [LARGE SCALE GENOMIC DNA]</scope>
    <source>
        <strain evidence="15">DSM 15518</strain>
    </source>
</reference>
<dbReference type="GO" id="GO:0042910">
    <property type="term" value="F:xenobiotic transmembrane transporter activity"/>
    <property type="evidence" value="ECO:0007669"/>
    <property type="project" value="InterPro"/>
</dbReference>
<comment type="subcellular location">
    <subcellularLocation>
        <location evidence="2">Cell membrane</location>
        <topology evidence="2">Multi-pass membrane protein</topology>
    </subcellularLocation>
</comment>
<feature type="transmembrane region" description="Helical" evidence="13">
    <location>
        <begin position="417"/>
        <end position="437"/>
    </location>
</feature>
<feature type="transmembrane region" description="Helical" evidence="13">
    <location>
        <begin position="161"/>
        <end position="182"/>
    </location>
</feature>
<comment type="function">
    <text evidence="1">Multidrug efflux pump.</text>
</comment>
<evidence type="ECO:0000256" key="7">
    <source>
        <dbReference type="ARBA" id="ARBA00022475"/>
    </source>
</evidence>
<keyword evidence="10" id="KW-0406">Ion transport</keyword>
<dbReference type="InterPro" id="IPR002528">
    <property type="entry name" value="MATE_fam"/>
</dbReference>
<dbReference type="NCBIfam" id="TIGR00797">
    <property type="entry name" value="matE"/>
    <property type="match status" value="1"/>
</dbReference>
<feature type="transmembrane region" description="Helical" evidence="13">
    <location>
        <begin position="286"/>
        <end position="303"/>
    </location>
</feature>
<evidence type="ECO:0000256" key="4">
    <source>
        <dbReference type="ARBA" id="ARBA00020268"/>
    </source>
</evidence>
<feature type="transmembrane region" description="Helical" evidence="13">
    <location>
        <begin position="248"/>
        <end position="266"/>
    </location>
</feature>
<comment type="similarity">
    <text evidence="3">Belongs to the multi antimicrobial extrusion (MATE) (TC 2.A.66.1) family.</text>
</comment>
<evidence type="ECO:0000256" key="3">
    <source>
        <dbReference type="ARBA" id="ARBA00010199"/>
    </source>
</evidence>
<dbReference type="GO" id="GO:0015297">
    <property type="term" value="F:antiporter activity"/>
    <property type="evidence" value="ECO:0007669"/>
    <property type="project" value="UniProtKB-KW"/>
</dbReference>
<keyword evidence="5" id="KW-0813">Transport</keyword>
<feature type="transmembrane region" description="Helical" evidence="13">
    <location>
        <begin position="323"/>
        <end position="348"/>
    </location>
</feature>
<evidence type="ECO:0000256" key="2">
    <source>
        <dbReference type="ARBA" id="ARBA00004651"/>
    </source>
</evidence>
<keyword evidence="11 13" id="KW-0472">Membrane</keyword>
<feature type="transmembrane region" description="Helical" evidence="13">
    <location>
        <begin position="360"/>
        <end position="380"/>
    </location>
</feature>
<evidence type="ECO:0000313" key="15">
    <source>
        <dbReference type="Proteomes" id="UP000242497"/>
    </source>
</evidence>
<evidence type="ECO:0000256" key="5">
    <source>
        <dbReference type="ARBA" id="ARBA00022448"/>
    </source>
</evidence>
<evidence type="ECO:0000256" key="11">
    <source>
        <dbReference type="ARBA" id="ARBA00023136"/>
    </source>
</evidence>
<protein>
    <recommendedName>
        <fullName evidence="4">Probable multidrug resistance protein NorM</fullName>
    </recommendedName>
    <alternativeName>
        <fullName evidence="12">Multidrug-efflux transporter</fullName>
    </alternativeName>
</protein>
<dbReference type="PIRSF" id="PIRSF006603">
    <property type="entry name" value="DinF"/>
    <property type="match status" value="1"/>
</dbReference>
<dbReference type="AlphaFoldDB" id="A0A1M6JRS8"/>
<dbReference type="STRING" id="1123349.SAMN02744037_00190"/>
<keyword evidence="15" id="KW-1185">Reference proteome</keyword>
<feature type="transmembrane region" description="Helical" evidence="13">
    <location>
        <begin position="392"/>
        <end position="411"/>
    </location>
</feature>
<evidence type="ECO:0000256" key="12">
    <source>
        <dbReference type="ARBA" id="ARBA00031636"/>
    </source>
</evidence>
<dbReference type="Proteomes" id="UP000242497">
    <property type="component" value="Unassembled WGS sequence"/>
</dbReference>
<accession>A0A1M6JRS8</accession>
<feature type="transmembrane region" description="Helical" evidence="13">
    <location>
        <begin position="58"/>
        <end position="80"/>
    </location>
</feature>
<keyword evidence="6" id="KW-0050">Antiport</keyword>
<evidence type="ECO:0000256" key="9">
    <source>
        <dbReference type="ARBA" id="ARBA00022989"/>
    </source>
</evidence>
<dbReference type="EMBL" id="FRAE01000005">
    <property type="protein sequence ID" value="SHJ49465.1"/>
    <property type="molecule type" value="Genomic_DNA"/>
</dbReference>
<dbReference type="GO" id="GO:0006811">
    <property type="term" value="P:monoatomic ion transport"/>
    <property type="evidence" value="ECO:0007669"/>
    <property type="project" value="UniProtKB-KW"/>
</dbReference>
<dbReference type="PANTHER" id="PTHR43298:SF2">
    <property type="entry name" value="FMN_FAD EXPORTER YEEO-RELATED"/>
    <property type="match status" value="1"/>
</dbReference>
<evidence type="ECO:0000313" key="14">
    <source>
        <dbReference type="EMBL" id="SHJ49465.1"/>
    </source>
</evidence>
<dbReference type="InterPro" id="IPR050222">
    <property type="entry name" value="MATE_MdtK"/>
</dbReference>
<dbReference type="CDD" id="cd13134">
    <property type="entry name" value="MATE_like_8"/>
    <property type="match status" value="1"/>
</dbReference>
<dbReference type="InterPro" id="IPR048279">
    <property type="entry name" value="MdtK-like"/>
</dbReference>
<gene>
    <name evidence="14" type="ORF">SAMN02744037_00190</name>
</gene>
<dbReference type="GO" id="GO:0005886">
    <property type="term" value="C:plasma membrane"/>
    <property type="evidence" value="ECO:0007669"/>
    <property type="project" value="UniProtKB-SubCell"/>
</dbReference>
<feature type="transmembrane region" description="Helical" evidence="13">
    <location>
        <begin position="134"/>
        <end position="154"/>
    </location>
</feature>
<evidence type="ECO:0000256" key="8">
    <source>
        <dbReference type="ARBA" id="ARBA00022692"/>
    </source>
</evidence>
<dbReference type="PANTHER" id="PTHR43298">
    <property type="entry name" value="MULTIDRUG RESISTANCE PROTEIN NORM-RELATED"/>
    <property type="match status" value="1"/>
</dbReference>
<evidence type="ECO:0000256" key="1">
    <source>
        <dbReference type="ARBA" id="ARBA00003408"/>
    </source>
</evidence>
<dbReference type="RefSeq" id="WP_072886535.1">
    <property type="nucleotide sequence ID" value="NZ_FRAE01000005.1"/>
</dbReference>